<keyword evidence="4" id="KW-1185">Reference proteome</keyword>
<feature type="region of interest" description="Disordered" evidence="1">
    <location>
        <begin position="180"/>
        <end position="199"/>
    </location>
</feature>
<evidence type="ECO:0000313" key="4">
    <source>
        <dbReference type="Proteomes" id="UP000780801"/>
    </source>
</evidence>
<feature type="region of interest" description="Disordered" evidence="1">
    <location>
        <begin position="69"/>
        <end position="90"/>
    </location>
</feature>
<dbReference type="AlphaFoldDB" id="A0A9P6KFQ6"/>
<feature type="compositionally biased region" description="Basic and acidic residues" evidence="1">
    <location>
        <begin position="180"/>
        <end position="190"/>
    </location>
</feature>
<gene>
    <name evidence="3" type="ORF">BGW38_010418</name>
</gene>
<feature type="domain" description="DUF4460" evidence="2">
    <location>
        <begin position="25"/>
        <end position="108"/>
    </location>
</feature>
<feature type="compositionally biased region" description="Low complexity" evidence="1">
    <location>
        <begin position="69"/>
        <end position="88"/>
    </location>
</feature>
<dbReference type="Pfam" id="PF14687">
    <property type="entry name" value="DUF4460"/>
    <property type="match status" value="1"/>
</dbReference>
<protein>
    <recommendedName>
        <fullName evidence="2">DUF4460 domain-containing protein</fullName>
    </recommendedName>
</protein>
<accession>A0A9P6KFQ6</accession>
<dbReference type="EMBL" id="JAABOA010000841">
    <property type="protein sequence ID" value="KAF9583015.1"/>
    <property type="molecule type" value="Genomic_DNA"/>
</dbReference>
<dbReference type="Proteomes" id="UP000780801">
    <property type="component" value="Unassembled WGS sequence"/>
</dbReference>
<organism evidence="3 4">
    <name type="scientific">Lunasporangiospora selenospora</name>
    <dbReference type="NCBI Taxonomy" id="979761"/>
    <lineage>
        <taxon>Eukaryota</taxon>
        <taxon>Fungi</taxon>
        <taxon>Fungi incertae sedis</taxon>
        <taxon>Mucoromycota</taxon>
        <taxon>Mortierellomycotina</taxon>
        <taxon>Mortierellomycetes</taxon>
        <taxon>Mortierellales</taxon>
        <taxon>Mortierellaceae</taxon>
        <taxon>Lunasporangiospora</taxon>
    </lineage>
</organism>
<proteinExistence type="predicted"/>
<evidence type="ECO:0000259" key="2">
    <source>
        <dbReference type="Pfam" id="PF14687"/>
    </source>
</evidence>
<sequence length="407" mass="45303">MRVSAIANAAASATKDATRDATKLLQQKYIQQHLKAFLRRVHPDLFQHHPKEQLQNSESLQFLLPLVTPSKSHSRPSTSTPSNPNSSDSAKKLAFYFRGTSTHNETISTTGDEVSPQPLVFIEHSLPVVDPLDSNNSSKQDRLDHEAKSWFMVQSFLELCRKVGVAVKETDFSEVTVRLDESTKSTEATKRRSQPQRPLSEIFAEELQGSFSGSSGHVGSQALLYPKPLLSKVRPGLEGSFGPRTDVNNGYPSYARLGKTGGPSSNMDADMMIASNPLLFMSPDLSKKKLKKFVRTWIYWQEEDRNRSVGDSMRPEAMANRVESFDLVQWWRKVPVMVMSSATERAQALKAPSAQEGKAILVVDIDMSKEEMTAYLAQNIPRVEAEYRALLQKYSAPPGGWSSAPNS</sequence>
<name>A0A9P6KFQ6_9FUNG</name>
<comment type="caution">
    <text evidence="3">The sequence shown here is derived from an EMBL/GenBank/DDBJ whole genome shotgun (WGS) entry which is preliminary data.</text>
</comment>
<reference evidence="3" key="1">
    <citation type="journal article" date="2020" name="Fungal Divers.">
        <title>Resolving the Mortierellaceae phylogeny through synthesis of multi-gene phylogenetics and phylogenomics.</title>
        <authorList>
            <person name="Vandepol N."/>
            <person name="Liber J."/>
            <person name="Desiro A."/>
            <person name="Na H."/>
            <person name="Kennedy M."/>
            <person name="Barry K."/>
            <person name="Grigoriev I.V."/>
            <person name="Miller A.N."/>
            <person name="O'Donnell K."/>
            <person name="Stajich J.E."/>
            <person name="Bonito G."/>
        </authorList>
    </citation>
    <scope>NUCLEOTIDE SEQUENCE</scope>
    <source>
        <strain evidence="3">KOD1015</strain>
    </source>
</reference>
<dbReference type="InterPro" id="IPR028031">
    <property type="entry name" value="DUF4460"/>
</dbReference>
<dbReference type="OrthoDB" id="2396601at2759"/>
<evidence type="ECO:0000256" key="1">
    <source>
        <dbReference type="SAM" id="MobiDB-lite"/>
    </source>
</evidence>
<evidence type="ECO:0000313" key="3">
    <source>
        <dbReference type="EMBL" id="KAF9583015.1"/>
    </source>
</evidence>